<accession>A0A6V7HFF4</accession>
<keyword evidence="2" id="KW-1185">Reference proteome</keyword>
<feature type="non-terminal residue" evidence="1">
    <location>
        <position position="158"/>
    </location>
</feature>
<comment type="caution">
    <text evidence="1">The sequence shown here is derived from an EMBL/GenBank/DDBJ whole genome shotgun (WGS) entry which is preliminary data.</text>
</comment>
<reference evidence="1" key="1">
    <citation type="submission" date="2020-07" db="EMBL/GenBank/DDBJ databases">
        <authorList>
            <person name="Nazaruddin N."/>
        </authorList>
    </citation>
    <scope>NUCLEOTIDE SEQUENCE</scope>
</reference>
<proteinExistence type="predicted"/>
<evidence type="ECO:0000313" key="1">
    <source>
        <dbReference type="EMBL" id="CAD1478170.1"/>
    </source>
</evidence>
<protein>
    <submittedName>
        <fullName evidence="1">Uncharacterized protein</fullName>
    </submittedName>
</protein>
<dbReference type="Proteomes" id="UP000752696">
    <property type="component" value="Unassembled WGS sequence"/>
</dbReference>
<sequence>RGHDAPNSCSGENTCASSTVVESVSVKGSGSGSRCSCRCAWCSCSGKGAHDSATSVISLNSRRRLAAAAAQQPCSAAAAEKKNSVELETIRKSTNASKLYRNMKIALPHLPMIRIEDSWQRESKQEDDLLGVAPRRLRLPCSIYTGCVRRTASARLHP</sequence>
<evidence type="ECO:0000313" key="2">
    <source>
        <dbReference type="Proteomes" id="UP000752696"/>
    </source>
</evidence>
<organism evidence="1 2">
    <name type="scientific">Heterotrigona itama</name>
    <dbReference type="NCBI Taxonomy" id="395501"/>
    <lineage>
        <taxon>Eukaryota</taxon>
        <taxon>Metazoa</taxon>
        <taxon>Ecdysozoa</taxon>
        <taxon>Arthropoda</taxon>
        <taxon>Hexapoda</taxon>
        <taxon>Insecta</taxon>
        <taxon>Pterygota</taxon>
        <taxon>Neoptera</taxon>
        <taxon>Endopterygota</taxon>
        <taxon>Hymenoptera</taxon>
        <taxon>Apocrita</taxon>
        <taxon>Aculeata</taxon>
        <taxon>Apoidea</taxon>
        <taxon>Anthophila</taxon>
        <taxon>Apidae</taxon>
        <taxon>Heterotrigona</taxon>
    </lineage>
</organism>
<name>A0A6V7HFF4_9HYME</name>
<gene>
    <name evidence="1" type="ORF">MHI_LOCUS781931</name>
</gene>
<dbReference type="EMBL" id="CAJDYZ010010565">
    <property type="protein sequence ID" value="CAD1478170.1"/>
    <property type="molecule type" value="Genomic_DNA"/>
</dbReference>
<dbReference type="AlphaFoldDB" id="A0A6V7HFF4"/>